<keyword evidence="2" id="KW-1185">Reference proteome</keyword>
<organism evidence="1 2">
    <name type="scientific">Mytilus coruscus</name>
    <name type="common">Sea mussel</name>
    <dbReference type="NCBI Taxonomy" id="42192"/>
    <lineage>
        <taxon>Eukaryota</taxon>
        <taxon>Metazoa</taxon>
        <taxon>Spiralia</taxon>
        <taxon>Lophotrochozoa</taxon>
        <taxon>Mollusca</taxon>
        <taxon>Bivalvia</taxon>
        <taxon>Autobranchia</taxon>
        <taxon>Pteriomorphia</taxon>
        <taxon>Mytilida</taxon>
        <taxon>Mytiloidea</taxon>
        <taxon>Mytilidae</taxon>
        <taxon>Mytilinae</taxon>
        <taxon>Mytilus</taxon>
    </lineage>
</organism>
<name>A0A6J8BQP6_MYTCO</name>
<sequence>MEEPVAIFSPDMAAMLLPSYDNLSGRVTLTNITKVSTNATMTFDNLECEDEKDYICTFNYVNVLGVVLIKKSEPTRIIVNAFPSLPDNISSVVIASIRIEKQDNSSANYPNSRKNISLSTNRNIKSSFYTLLTDTVTLTTLRSTEKSVPSFREGETVQFTCTGNIGKPPGRFVWQIIPQQEEPIVYYNETTFVDQIHAPDICSFRGTSNLTVQITADHFKAKVRCFEESQADVQGMFVETELLNVFCKYNKGFHLLQWEYRQIINLMEQVTNIIVRKYNTFLKNVAIPLVICYARSITQAIKKVELKINKKKDDTNKYISLPKSTHVRHLTTNNAQKYALS</sequence>
<proteinExistence type="predicted"/>
<evidence type="ECO:0000313" key="1">
    <source>
        <dbReference type="EMBL" id="CAC5386255.1"/>
    </source>
</evidence>
<protein>
    <recommendedName>
        <fullName evidence="3">Ig-like domain-containing protein</fullName>
    </recommendedName>
</protein>
<evidence type="ECO:0008006" key="3">
    <source>
        <dbReference type="Google" id="ProtNLM"/>
    </source>
</evidence>
<gene>
    <name evidence="1" type="ORF">MCOR_21713</name>
</gene>
<dbReference type="Proteomes" id="UP000507470">
    <property type="component" value="Unassembled WGS sequence"/>
</dbReference>
<dbReference type="OrthoDB" id="10451768at2759"/>
<dbReference type="Gene3D" id="2.60.40.10">
    <property type="entry name" value="Immunoglobulins"/>
    <property type="match status" value="1"/>
</dbReference>
<dbReference type="InterPro" id="IPR013783">
    <property type="entry name" value="Ig-like_fold"/>
</dbReference>
<evidence type="ECO:0000313" key="2">
    <source>
        <dbReference type="Proteomes" id="UP000507470"/>
    </source>
</evidence>
<reference evidence="1 2" key="1">
    <citation type="submission" date="2020-06" db="EMBL/GenBank/DDBJ databases">
        <authorList>
            <person name="Li R."/>
            <person name="Bekaert M."/>
        </authorList>
    </citation>
    <scope>NUCLEOTIDE SEQUENCE [LARGE SCALE GENOMIC DNA]</scope>
    <source>
        <strain evidence="2">wild</strain>
    </source>
</reference>
<dbReference type="EMBL" id="CACVKT020003845">
    <property type="protein sequence ID" value="CAC5386255.1"/>
    <property type="molecule type" value="Genomic_DNA"/>
</dbReference>
<dbReference type="AlphaFoldDB" id="A0A6J8BQP6"/>
<accession>A0A6J8BQP6</accession>